<name>A0A183NNA9_9TREM</name>
<proteinExistence type="predicted"/>
<dbReference type="EMBL" id="UZAL01006953">
    <property type="protein sequence ID" value="VDO97178.1"/>
    <property type="molecule type" value="Genomic_DNA"/>
</dbReference>
<evidence type="ECO:0000313" key="2">
    <source>
        <dbReference type="Proteomes" id="UP000269396"/>
    </source>
</evidence>
<reference evidence="1 2" key="1">
    <citation type="submission" date="2018-11" db="EMBL/GenBank/DDBJ databases">
        <authorList>
            <consortium name="Pathogen Informatics"/>
        </authorList>
    </citation>
    <scope>NUCLEOTIDE SEQUENCE [LARGE SCALE GENOMIC DNA]</scope>
    <source>
        <strain>Denwood</strain>
        <strain evidence="2">Zambia</strain>
    </source>
</reference>
<gene>
    <name evidence="1" type="ORF">SMTD_LOCUS3595</name>
</gene>
<sequence length="137" mass="15597">MELARPRKSERLAFRNQLKSQQSSALVDPDTIYRQETSPYLSLTSTFVYPNKPQPTLDPMIMSSKASQMSSQVYSNVGNSVITNTDPWTKRISSIWGRLSSNNLSTNSSNDNLRLEIILSVYITVRWCEIDILLCFV</sequence>
<dbReference type="AlphaFoldDB" id="A0A183NNA9"/>
<organism evidence="1 2">
    <name type="scientific">Schistosoma mattheei</name>
    <dbReference type="NCBI Taxonomy" id="31246"/>
    <lineage>
        <taxon>Eukaryota</taxon>
        <taxon>Metazoa</taxon>
        <taxon>Spiralia</taxon>
        <taxon>Lophotrochozoa</taxon>
        <taxon>Platyhelminthes</taxon>
        <taxon>Trematoda</taxon>
        <taxon>Digenea</taxon>
        <taxon>Strigeidida</taxon>
        <taxon>Schistosomatoidea</taxon>
        <taxon>Schistosomatidae</taxon>
        <taxon>Schistosoma</taxon>
    </lineage>
</organism>
<protein>
    <submittedName>
        <fullName evidence="1">Uncharacterized protein</fullName>
    </submittedName>
</protein>
<evidence type="ECO:0000313" key="1">
    <source>
        <dbReference type="EMBL" id="VDO97178.1"/>
    </source>
</evidence>
<keyword evidence="2" id="KW-1185">Reference proteome</keyword>
<accession>A0A183NNA9</accession>
<dbReference type="Proteomes" id="UP000269396">
    <property type="component" value="Unassembled WGS sequence"/>
</dbReference>